<evidence type="ECO:0000313" key="2">
    <source>
        <dbReference type="EMBL" id="CAK8689606.1"/>
    </source>
</evidence>
<comment type="caution">
    <text evidence="2">The sequence shown here is derived from an EMBL/GenBank/DDBJ whole genome shotgun (WGS) entry which is preliminary data.</text>
</comment>
<feature type="region of interest" description="Disordered" evidence="1">
    <location>
        <begin position="81"/>
        <end position="101"/>
    </location>
</feature>
<protein>
    <submittedName>
        <fullName evidence="2">Uncharacterized protein</fullName>
    </submittedName>
</protein>
<accession>A0ABP0GCV7</accession>
<feature type="region of interest" description="Disordered" evidence="1">
    <location>
        <begin position="396"/>
        <end position="418"/>
    </location>
</feature>
<keyword evidence="3" id="KW-1185">Reference proteome</keyword>
<dbReference type="EMBL" id="CAWYQH010000108">
    <property type="protein sequence ID" value="CAK8689606.1"/>
    <property type="molecule type" value="Genomic_DNA"/>
</dbReference>
<gene>
    <name evidence="2" type="ORF">CVLEPA_LOCUS21584</name>
</gene>
<dbReference type="Proteomes" id="UP001642483">
    <property type="component" value="Unassembled WGS sequence"/>
</dbReference>
<feature type="region of interest" description="Disordered" evidence="1">
    <location>
        <begin position="1"/>
        <end position="41"/>
    </location>
</feature>
<proteinExistence type="predicted"/>
<feature type="compositionally biased region" description="Polar residues" evidence="1">
    <location>
        <begin position="1"/>
        <end position="21"/>
    </location>
</feature>
<feature type="region of interest" description="Disordered" evidence="1">
    <location>
        <begin position="152"/>
        <end position="234"/>
    </location>
</feature>
<sequence length="743" mass="82329">MSLSATSLLRKSGYNHNFSSGKRSKSGSNHRERTSRLRKKKSWAQFSRWSVDDFNDDDLELLQFCQSRGLTRATTAPVIRTQNQQTTSASKKGQQKKNSIGIEVSNEKTLRDDPRYITHLCSSLKDKKKFLRDAEGLTDEDDSVKIQNKGPFIKLTKQDDKGKQKQQNTVNKDETGKTEKTNPRATSFAEKASDVKPTTNAKDNNPKDDIKSARQTLPNLKFDDSDESKHSVSPISVASVNKHGSWSPFSGETPRTIPLKKTTREWNAEVESNIMRLYECSGPGAGLPLLDSKPHPRGLANVKEQVETKVSNADHTPSYVLALANLFRRRMQIRKEFSQVSGDMVDTALQGSSIPSTYCKTNVFPQQTSKSAYNSKHQSSSAEGHNKSVSLRYHHVSSEQANGKTSSLSTSMPADSKSSNMTFYSIASPILTPVKIPETIQLVVSEGSNSARQHQNATTYLREKKLQKLDREESKADVTPRARLPFATEEKKGSKEENLDALLTVFPKPPQFKFSGIQKLGNSSAGNNHQENKPLSSEHNGIIKDLRNQPANTIQNNANEILVMSFNASVQKSKKLIMSDKLRASDLRRKADLIAVKSSNSKRKCSSAAQTLQNALSASSPLIKQEQQASFYTNPKIEQDGKANVVVIDKYQQLDKDVSIALVPMSKVRWSGSLGTLYTKSKPGPESKVEIPSSESKLVAEQLPNALDKASKKLVESKDFSRQPPKTDLMTVSPIEKRSAIAS</sequence>
<feature type="compositionally biased region" description="Basic and acidic residues" evidence="1">
    <location>
        <begin position="171"/>
        <end position="182"/>
    </location>
</feature>
<evidence type="ECO:0000256" key="1">
    <source>
        <dbReference type="SAM" id="MobiDB-lite"/>
    </source>
</evidence>
<feature type="region of interest" description="Disordered" evidence="1">
    <location>
        <begin position="714"/>
        <end position="743"/>
    </location>
</feature>
<reference evidence="2 3" key="1">
    <citation type="submission" date="2024-02" db="EMBL/GenBank/DDBJ databases">
        <authorList>
            <person name="Daric V."/>
            <person name="Darras S."/>
        </authorList>
    </citation>
    <scope>NUCLEOTIDE SEQUENCE [LARGE SCALE GENOMIC DNA]</scope>
</reference>
<name>A0ABP0GCV7_CLALP</name>
<organism evidence="2 3">
    <name type="scientific">Clavelina lepadiformis</name>
    <name type="common">Light-bulb sea squirt</name>
    <name type="synonym">Ascidia lepadiformis</name>
    <dbReference type="NCBI Taxonomy" id="159417"/>
    <lineage>
        <taxon>Eukaryota</taxon>
        <taxon>Metazoa</taxon>
        <taxon>Chordata</taxon>
        <taxon>Tunicata</taxon>
        <taxon>Ascidiacea</taxon>
        <taxon>Aplousobranchia</taxon>
        <taxon>Clavelinidae</taxon>
        <taxon>Clavelina</taxon>
    </lineage>
</organism>
<feature type="compositionally biased region" description="Polar residues" evidence="1">
    <location>
        <begin position="398"/>
        <end position="418"/>
    </location>
</feature>
<feature type="compositionally biased region" description="Polar residues" evidence="1">
    <location>
        <begin position="81"/>
        <end position="98"/>
    </location>
</feature>
<evidence type="ECO:0000313" key="3">
    <source>
        <dbReference type="Proteomes" id="UP001642483"/>
    </source>
</evidence>
<feature type="compositionally biased region" description="Basic and acidic residues" evidence="1">
    <location>
        <begin position="221"/>
        <end position="230"/>
    </location>
</feature>